<sequence>MLEIESTKAVEEPSTDASVDTMMTEDQLAQRKAQTMSNQSESQTSPLTPKIHRPVKTVPKTVNTQSEAANLSKTKPSTERSRAQHRAPYNKEDRVSRLEINKPAKVPEDIKATFTLGSSSPTTAPPKRQ</sequence>
<organism evidence="2 3">
    <name type="scientific">Hesseltinella vesiculosa</name>
    <dbReference type="NCBI Taxonomy" id="101127"/>
    <lineage>
        <taxon>Eukaryota</taxon>
        <taxon>Fungi</taxon>
        <taxon>Fungi incertae sedis</taxon>
        <taxon>Mucoromycota</taxon>
        <taxon>Mucoromycotina</taxon>
        <taxon>Mucoromycetes</taxon>
        <taxon>Mucorales</taxon>
        <taxon>Cunninghamellaceae</taxon>
        <taxon>Hesseltinella</taxon>
    </lineage>
</organism>
<gene>
    <name evidence="2" type="ORF">DM01DRAFT_1384433</name>
</gene>
<evidence type="ECO:0000256" key="1">
    <source>
        <dbReference type="SAM" id="MobiDB-lite"/>
    </source>
</evidence>
<dbReference type="EMBL" id="MCGT01000021">
    <property type="protein sequence ID" value="ORX51167.1"/>
    <property type="molecule type" value="Genomic_DNA"/>
</dbReference>
<name>A0A1X2GD92_9FUNG</name>
<proteinExistence type="predicted"/>
<dbReference type="Proteomes" id="UP000242146">
    <property type="component" value="Unassembled WGS sequence"/>
</dbReference>
<feature type="region of interest" description="Disordered" evidence="1">
    <location>
        <begin position="1"/>
        <end position="129"/>
    </location>
</feature>
<feature type="compositionally biased region" description="Polar residues" evidence="1">
    <location>
        <begin position="32"/>
        <end position="47"/>
    </location>
</feature>
<evidence type="ECO:0000313" key="3">
    <source>
        <dbReference type="Proteomes" id="UP000242146"/>
    </source>
</evidence>
<accession>A0A1X2GD92</accession>
<reference evidence="2 3" key="1">
    <citation type="submission" date="2016-07" db="EMBL/GenBank/DDBJ databases">
        <title>Pervasive Adenine N6-methylation of Active Genes in Fungi.</title>
        <authorList>
            <consortium name="DOE Joint Genome Institute"/>
            <person name="Mondo S.J."/>
            <person name="Dannebaum R.O."/>
            <person name="Kuo R.C."/>
            <person name="Labutti K."/>
            <person name="Haridas S."/>
            <person name="Kuo A."/>
            <person name="Salamov A."/>
            <person name="Ahrendt S.R."/>
            <person name="Lipzen A."/>
            <person name="Sullivan W."/>
            <person name="Andreopoulos W.B."/>
            <person name="Clum A."/>
            <person name="Lindquist E."/>
            <person name="Daum C."/>
            <person name="Ramamoorthy G.K."/>
            <person name="Gryganskyi A."/>
            <person name="Culley D."/>
            <person name="Magnuson J.K."/>
            <person name="James T.Y."/>
            <person name="O'Malley M.A."/>
            <person name="Stajich J.E."/>
            <person name="Spatafora J.W."/>
            <person name="Visel A."/>
            <person name="Grigoriev I.V."/>
        </authorList>
    </citation>
    <scope>NUCLEOTIDE SEQUENCE [LARGE SCALE GENOMIC DNA]</scope>
    <source>
        <strain evidence="2 3">NRRL 3301</strain>
    </source>
</reference>
<keyword evidence="3" id="KW-1185">Reference proteome</keyword>
<dbReference type="AlphaFoldDB" id="A0A1X2GD92"/>
<feature type="compositionally biased region" description="Polar residues" evidence="1">
    <location>
        <begin position="60"/>
        <end position="75"/>
    </location>
</feature>
<feature type="compositionally biased region" description="Basic and acidic residues" evidence="1">
    <location>
        <begin position="89"/>
        <end position="111"/>
    </location>
</feature>
<comment type="caution">
    <text evidence="2">The sequence shown here is derived from an EMBL/GenBank/DDBJ whole genome shotgun (WGS) entry which is preliminary data.</text>
</comment>
<protein>
    <submittedName>
        <fullName evidence="2">Uncharacterized protein</fullName>
    </submittedName>
</protein>
<evidence type="ECO:0000313" key="2">
    <source>
        <dbReference type="EMBL" id="ORX51167.1"/>
    </source>
</evidence>
<feature type="compositionally biased region" description="Basic and acidic residues" evidence="1">
    <location>
        <begin position="1"/>
        <end position="11"/>
    </location>
</feature>